<gene>
    <name evidence="2" type="ORF">A2730_03645</name>
</gene>
<feature type="transmembrane region" description="Helical" evidence="1">
    <location>
        <begin position="40"/>
        <end position="61"/>
    </location>
</feature>
<dbReference type="Proteomes" id="UP000176855">
    <property type="component" value="Unassembled WGS sequence"/>
</dbReference>
<evidence type="ECO:0000313" key="2">
    <source>
        <dbReference type="EMBL" id="OGZ63616.1"/>
    </source>
</evidence>
<keyword evidence="1" id="KW-1133">Transmembrane helix</keyword>
<keyword evidence="1" id="KW-0812">Transmembrane</keyword>
<proteinExistence type="predicted"/>
<accession>A0A1G2HM99</accession>
<keyword evidence="1" id="KW-0472">Membrane</keyword>
<protein>
    <submittedName>
        <fullName evidence="2">Uncharacterized protein</fullName>
    </submittedName>
</protein>
<name>A0A1G2HM99_9BACT</name>
<dbReference type="EMBL" id="MHOO01000012">
    <property type="protein sequence ID" value="OGZ63616.1"/>
    <property type="molecule type" value="Genomic_DNA"/>
</dbReference>
<evidence type="ECO:0000256" key="1">
    <source>
        <dbReference type="SAM" id="Phobius"/>
    </source>
</evidence>
<reference evidence="2 3" key="1">
    <citation type="journal article" date="2016" name="Nat. Commun.">
        <title>Thousands of microbial genomes shed light on interconnected biogeochemical processes in an aquifer system.</title>
        <authorList>
            <person name="Anantharaman K."/>
            <person name="Brown C.T."/>
            <person name="Hug L.A."/>
            <person name="Sharon I."/>
            <person name="Castelle C.J."/>
            <person name="Probst A.J."/>
            <person name="Thomas B.C."/>
            <person name="Singh A."/>
            <person name="Wilkins M.J."/>
            <person name="Karaoz U."/>
            <person name="Brodie E.L."/>
            <person name="Williams K.H."/>
            <person name="Hubbard S.S."/>
            <person name="Banfield J.F."/>
        </authorList>
    </citation>
    <scope>NUCLEOTIDE SEQUENCE [LARGE SCALE GENOMIC DNA]</scope>
</reference>
<dbReference type="AlphaFoldDB" id="A0A1G2HM99"/>
<sequence>MKFLFYILYSILNSSFQIIDSIKTMLSKFLSFVKVNLNNIILAVIVMLLVLFSFASGYIIAKYQDREPIIIENPN</sequence>
<organism evidence="2 3">
    <name type="scientific">Candidatus Staskawiczbacteria bacterium RIFCSPHIGHO2_01_FULL_39_25</name>
    <dbReference type="NCBI Taxonomy" id="1802202"/>
    <lineage>
        <taxon>Bacteria</taxon>
        <taxon>Candidatus Staskawicziibacteriota</taxon>
    </lineage>
</organism>
<evidence type="ECO:0000313" key="3">
    <source>
        <dbReference type="Proteomes" id="UP000176855"/>
    </source>
</evidence>
<comment type="caution">
    <text evidence="2">The sequence shown here is derived from an EMBL/GenBank/DDBJ whole genome shotgun (WGS) entry which is preliminary data.</text>
</comment>
<dbReference type="STRING" id="1802202.A2730_03645"/>